<dbReference type="PRINTS" id="PR01021">
    <property type="entry name" value="OMPADOMAIN"/>
</dbReference>
<feature type="signal peptide" evidence="6">
    <location>
        <begin position="1"/>
        <end position="25"/>
    </location>
</feature>
<feature type="compositionally biased region" description="Pro residues" evidence="5">
    <location>
        <begin position="334"/>
        <end position="353"/>
    </location>
</feature>
<feature type="compositionally biased region" description="Basic and acidic residues" evidence="5">
    <location>
        <begin position="493"/>
        <end position="503"/>
    </location>
</feature>
<evidence type="ECO:0000313" key="8">
    <source>
        <dbReference type="EMBL" id="OJH38983.1"/>
    </source>
</evidence>
<comment type="subcellular location">
    <subcellularLocation>
        <location evidence="1">Cell outer membrane</location>
    </subcellularLocation>
</comment>
<dbReference type="EMBL" id="MPIN01000005">
    <property type="protein sequence ID" value="OJH38983.1"/>
    <property type="molecule type" value="Genomic_DNA"/>
</dbReference>
<dbReference type="CDD" id="cd07185">
    <property type="entry name" value="OmpA_C-like"/>
    <property type="match status" value="1"/>
</dbReference>
<organism evidence="8 9">
    <name type="scientific">Cystobacter ferrugineus</name>
    <dbReference type="NCBI Taxonomy" id="83449"/>
    <lineage>
        <taxon>Bacteria</taxon>
        <taxon>Pseudomonadati</taxon>
        <taxon>Myxococcota</taxon>
        <taxon>Myxococcia</taxon>
        <taxon>Myxococcales</taxon>
        <taxon>Cystobacterineae</taxon>
        <taxon>Archangiaceae</taxon>
        <taxon>Cystobacter</taxon>
    </lineage>
</organism>
<feature type="domain" description="OmpA-like" evidence="7">
    <location>
        <begin position="392"/>
        <end position="510"/>
    </location>
</feature>
<accession>A0A1L9B9W5</accession>
<feature type="region of interest" description="Disordered" evidence="5">
    <location>
        <begin position="477"/>
        <end position="511"/>
    </location>
</feature>
<dbReference type="PANTHER" id="PTHR30329">
    <property type="entry name" value="STATOR ELEMENT OF FLAGELLAR MOTOR COMPLEX"/>
    <property type="match status" value="1"/>
</dbReference>
<keyword evidence="3" id="KW-0998">Cell outer membrane</keyword>
<reference evidence="8 9" key="2">
    <citation type="submission" date="2016-12" db="EMBL/GenBank/DDBJ databases">
        <title>Draft Genome Sequence of Cystobacter ferrugineus Strain Cbfe23.</title>
        <authorList>
            <person name="Akbar S."/>
            <person name="Dowd S.E."/>
            <person name="Stevens D.C."/>
        </authorList>
    </citation>
    <scope>NUCLEOTIDE SEQUENCE [LARGE SCALE GENOMIC DNA]</scope>
    <source>
        <strain evidence="8 9">Cbfe23</strain>
    </source>
</reference>
<dbReference type="GO" id="GO:0009279">
    <property type="term" value="C:cell outer membrane"/>
    <property type="evidence" value="ECO:0007669"/>
    <property type="project" value="UniProtKB-SubCell"/>
</dbReference>
<evidence type="ECO:0000313" key="9">
    <source>
        <dbReference type="Proteomes" id="UP000182229"/>
    </source>
</evidence>
<name>A0A1L9B9W5_9BACT</name>
<dbReference type="InterPro" id="IPR006664">
    <property type="entry name" value="OMP_bac"/>
</dbReference>
<proteinExistence type="predicted"/>
<dbReference type="Proteomes" id="UP000182229">
    <property type="component" value="Unassembled WGS sequence"/>
</dbReference>
<dbReference type="PANTHER" id="PTHR30329:SF21">
    <property type="entry name" value="LIPOPROTEIN YIAD-RELATED"/>
    <property type="match status" value="1"/>
</dbReference>
<dbReference type="InterPro" id="IPR006665">
    <property type="entry name" value="OmpA-like"/>
</dbReference>
<sequence>MSPTLFLNPRTAFLLGALVASPALAQTPVKTFDLEQVTLSPGGQHSLVLTTGDVLEKGQLRLFLAAQYQHKPLVFVRNDEIQGAVVGRRWSAHLGVAYGLTDSVELALQLPVILSQGGDDLSAQGIAPVAGTVLGAPVLQGRIVLARQSDSAVGDIGLNLGLSLPIGSSTGLTQDPGAGLAFNPGIGFGHNFGSLLRVGAEVGAVIRQSERLSSYSNRIIDQVGSYATLGATVSTLGDGLRGEVTARALVALTQTMSAGEVLVGARYPLPLNLEVFALAGPGIGKMPGNPAFRAFAGLAFRPFPSKPREEPKETPQEPTPVVCPACPVCPTPAPAPEPTPCPAPPPPAPPPPADSDKDGIPDVDDACPLKPGVPAHEGCPPPEPPKPPYAEYEEARISIKDQVRFATGKSDILPESFPLLDEVAKILKEHPELVRLRIGGHTDNRGTREFNIKLSQDRAEAVRRYLVERGVAPARLEAKGYGPDQPIATNDTAEGRQRNRRTEFISNSKKK</sequence>
<keyword evidence="9" id="KW-1185">Reference proteome</keyword>
<evidence type="ECO:0000256" key="5">
    <source>
        <dbReference type="SAM" id="MobiDB-lite"/>
    </source>
</evidence>
<dbReference type="RefSeq" id="WP_071900421.1">
    <property type="nucleotide sequence ID" value="NZ_MPIN01000005.1"/>
</dbReference>
<gene>
    <name evidence="8" type="ORF">BON30_22505</name>
</gene>
<feature type="chain" id="PRO_5012589369" description="OmpA-like domain-containing protein" evidence="6">
    <location>
        <begin position="26"/>
        <end position="511"/>
    </location>
</feature>
<evidence type="ECO:0000256" key="2">
    <source>
        <dbReference type="ARBA" id="ARBA00023136"/>
    </source>
</evidence>
<dbReference type="InterPro" id="IPR036737">
    <property type="entry name" value="OmpA-like_sf"/>
</dbReference>
<dbReference type="PROSITE" id="PS01068">
    <property type="entry name" value="OMPA_1"/>
    <property type="match status" value="1"/>
</dbReference>
<dbReference type="STRING" id="83449.BON30_22505"/>
<dbReference type="PROSITE" id="PS51123">
    <property type="entry name" value="OMPA_2"/>
    <property type="match status" value="1"/>
</dbReference>
<dbReference type="InterPro" id="IPR050330">
    <property type="entry name" value="Bact_OuterMem_StrucFunc"/>
</dbReference>
<evidence type="ECO:0000256" key="6">
    <source>
        <dbReference type="SAM" id="SignalP"/>
    </source>
</evidence>
<dbReference type="SUPFAM" id="SSF103088">
    <property type="entry name" value="OmpA-like"/>
    <property type="match status" value="1"/>
</dbReference>
<evidence type="ECO:0000259" key="7">
    <source>
        <dbReference type="PROSITE" id="PS51123"/>
    </source>
</evidence>
<keyword evidence="2 4" id="KW-0472">Membrane</keyword>
<dbReference type="InterPro" id="IPR006690">
    <property type="entry name" value="OMPA-like_CS"/>
</dbReference>
<evidence type="ECO:0000256" key="3">
    <source>
        <dbReference type="ARBA" id="ARBA00023237"/>
    </source>
</evidence>
<dbReference type="Pfam" id="PF00691">
    <property type="entry name" value="OmpA"/>
    <property type="match status" value="1"/>
</dbReference>
<keyword evidence="6" id="KW-0732">Signal</keyword>
<reference evidence="9" key="1">
    <citation type="submission" date="2016-11" db="EMBL/GenBank/DDBJ databases">
        <authorList>
            <person name="Shukria A."/>
            <person name="Stevens D.C."/>
        </authorList>
    </citation>
    <scope>NUCLEOTIDE SEQUENCE [LARGE SCALE GENOMIC DNA]</scope>
    <source>
        <strain evidence="9">Cbfe23</strain>
    </source>
</reference>
<dbReference type="Gene3D" id="3.30.1330.60">
    <property type="entry name" value="OmpA-like domain"/>
    <property type="match status" value="1"/>
</dbReference>
<feature type="region of interest" description="Disordered" evidence="5">
    <location>
        <begin position="334"/>
        <end position="387"/>
    </location>
</feature>
<evidence type="ECO:0000256" key="4">
    <source>
        <dbReference type="PROSITE-ProRule" id="PRU00473"/>
    </source>
</evidence>
<protein>
    <recommendedName>
        <fullName evidence="7">OmpA-like domain-containing protein</fullName>
    </recommendedName>
</protein>
<dbReference type="AlphaFoldDB" id="A0A1L9B9W5"/>
<dbReference type="OrthoDB" id="5482786at2"/>
<comment type="caution">
    <text evidence="8">The sequence shown here is derived from an EMBL/GenBank/DDBJ whole genome shotgun (WGS) entry which is preliminary data.</text>
</comment>
<dbReference type="PRINTS" id="PR01023">
    <property type="entry name" value="NAFLGMOTY"/>
</dbReference>
<evidence type="ECO:0000256" key="1">
    <source>
        <dbReference type="ARBA" id="ARBA00004442"/>
    </source>
</evidence>